<dbReference type="OrthoDB" id="2547044at2"/>
<sequence>MPRRTKIKIFVILQTCLMLIFTMPVYAATYIYDDANRLTTVTYDNGAQVQYTYDNAGNRLTAHKTGFGNLLKNPGFERYSGNTGVGDRWSKVESSGITGTYQIVNNYVKSGIQAQKISATGLNNEQTIGVMQTVAVQPYQAFELKGALRVDSLNQAKAKLFVEFHSATNQYIGGKVIEQSQVTNGYVTLQGQGVVPGNATKALIQIAISGTGANGSGTIYADDIEFKINQASLQVTSTSPEEGAEQVNPLQPIVITLTKPVTAGSEYSDIVLKQGDQSIESILQIEQNILTITPTQPLELDHTFKLNMPKDALKDAEGNELESPLTLTFATNSVDGNLLLNSGFEQYTGNNGVADDWNSRQSDGVDSTFEIVDTSVQSGLKAQKMNVAGLREDDSVALYQELEIEPADSFELSGLINVESLNGARMGIQVNFYNSTGEYLDGKFIELSQPSASYVNLHDQGAIPLGASKASVQVLITGTADDGVGIIYVDNLFFKTAITPVEAPETLPESTPEVKDILLNPEFDQYTGTEGIADDWNKLVSDETEAIYEMVNEPLQSGVQAQKISVTGLEEGKSVAVYQEVSASPDQSFVLNGSLFVQSLLHVDIAFHVDFYDATDTLVGSKVITQSEVTEGYVTLQDQGVTPSNSVKAVVNVTIKGSASDGAASVVIDHLHFNIRQEEQAIGKSKNKLKFVTSKLSDGVYKYVKK</sequence>
<proteinExistence type="predicted"/>
<keyword evidence="1 2" id="KW-0732">Signal</keyword>
<keyword evidence="5" id="KW-1185">Reference proteome</keyword>
<accession>A0A0M9BPW6</accession>
<dbReference type="EMBL" id="LITU01000059">
    <property type="protein sequence ID" value="KOY15906.1"/>
    <property type="molecule type" value="Genomic_DNA"/>
</dbReference>
<dbReference type="InterPro" id="IPR031325">
    <property type="entry name" value="RHS_repeat"/>
</dbReference>
<evidence type="ECO:0000313" key="5">
    <source>
        <dbReference type="Proteomes" id="UP000037688"/>
    </source>
</evidence>
<dbReference type="Pfam" id="PF05593">
    <property type="entry name" value="RHS_repeat"/>
    <property type="match status" value="1"/>
</dbReference>
<dbReference type="NCBIfam" id="TIGR01643">
    <property type="entry name" value="YD_repeat_2x"/>
    <property type="match status" value="1"/>
</dbReference>
<evidence type="ECO:0000259" key="3">
    <source>
        <dbReference type="Pfam" id="PF13205"/>
    </source>
</evidence>
<name>A0A0M9BPW6_9BACL</name>
<evidence type="ECO:0000256" key="2">
    <source>
        <dbReference type="SAM" id="SignalP"/>
    </source>
</evidence>
<dbReference type="RefSeq" id="WP_053781518.1">
    <property type="nucleotide sequence ID" value="NZ_LITU01000059.1"/>
</dbReference>
<reference evidence="4 5" key="1">
    <citation type="submission" date="2015-08" db="EMBL/GenBank/DDBJ databases">
        <title>Draft genome sequence of cellulolytic and xylanolytic Paenibacillus sp. A59, isolated from a decaying forest soil from Patagonia, Argentina.</title>
        <authorList>
            <person name="Ghio S."/>
            <person name="Caceres A.M."/>
            <person name="Talia P."/>
            <person name="Grasso D."/>
            <person name="Campos E."/>
        </authorList>
    </citation>
    <scope>NUCLEOTIDE SEQUENCE [LARGE SCALE GENOMIC DNA]</scope>
    <source>
        <strain evidence="4 5">A59</strain>
    </source>
</reference>
<evidence type="ECO:0000313" key="4">
    <source>
        <dbReference type="EMBL" id="KOY15906.1"/>
    </source>
</evidence>
<dbReference type="PATRIC" id="fig|1705561.3.peg.2909"/>
<organism evidence="4 5">
    <name type="scientific">Paenibacillus xylanivorans</name>
    <dbReference type="NCBI Taxonomy" id="1705561"/>
    <lineage>
        <taxon>Bacteria</taxon>
        <taxon>Bacillati</taxon>
        <taxon>Bacillota</taxon>
        <taxon>Bacilli</taxon>
        <taxon>Bacillales</taxon>
        <taxon>Paenibacillaceae</taxon>
        <taxon>Paenibacillus</taxon>
    </lineage>
</organism>
<evidence type="ECO:0000256" key="1">
    <source>
        <dbReference type="ARBA" id="ARBA00022729"/>
    </source>
</evidence>
<protein>
    <recommendedName>
        <fullName evidence="3">SbsA Ig-like domain-containing protein</fullName>
    </recommendedName>
</protein>
<dbReference type="Pfam" id="PF13205">
    <property type="entry name" value="Big_5"/>
    <property type="match status" value="1"/>
</dbReference>
<dbReference type="InterPro" id="IPR006530">
    <property type="entry name" value="YD"/>
</dbReference>
<feature type="domain" description="SbsA Ig-like" evidence="3">
    <location>
        <begin position="232"/>
        <end position="331"/>
    </location>
</feature>
<dbReference type="Gene3D" id="2.60.120.260">
    <property type="entry name" value="Galactose-binding domain-like"/>
    <property type="match status" value="3"/>
</dbReference>
<dbReference type="InterPro" id="IPR032812">
    <property type="entry name" value="SbsA_Ig"/>
</dbReference>
<gene>
    <name evidence="4" type="ORF">AMS66_14870</name>
</gene>
<feature type="signal peptide" evidence="2">
    <location>
        <begin position="1"/>
        <end position="27"/>
    </location>
</feature>
<dbReference type="Proteomes" id="UP000037688">
    <property type="component" value="Unassembled WGS sequence"/>
</dbReference>
<feature type="chain" id="PRO_5005832281" description="SbsA Ig-like domain-containing protein" evidence="2">
    <location>
        <begin position="28"/>
        <end position="706"/>
    </location>
</feature>
<dbReference type="AlphaFoldDB" id="A0A0M9BPW6"/>
<comment type="caution">
    <text evidence="4">The sequence shown here is derived from an EMBL/GenBank/DDBJ whole genome shotgun (WGS) entry which is preliminary data.</text>
</comment>